<keyword evidence="2" id="KW-1185">Reference proteome</keyword>
<dbReference type="Proteomes" id="UP000193144">
    <property type="component" value="Unassembled WGS sequence"/>
</dbReference>
<sequence>MELVRYAHIYALADKYKIKGLKLLIYEKFSRACEWNWATQAFYEATRIVFSTTPDSNKGPRSVIVVVFTSYQGLIDQLEIKAFMEGANGLADTVLRTINTYEIEKVEQSLW</sequence>
<gene>
    <name evidence="1" type="ORF">BCR34DRAFT_597620</name>
</gene>
<name>A0A1Y2A3N6_9PLEO</name>
<dbReference type="PANTHER" id="PTHR47843:SF5">
    <property type="entry name" value="BTB_POZ DOMAIN PROTEIN"/>
    <property type="match status" value="1"/>
</dbReference>
<organism evidence="1 2">
    <name type="scientific">Clohesyomyces aquaticus</name>
    <dbReference type="NCBI Taxonomy" id="1231657"/>
    <lineage>
        <taxon>Eukaryota</taxon>
        <taxon>Fungi</taxon>
        <taxon>Dikarya</taxon>
        <taxon>Ascomycota</taxon>
        <taxon>Pezizomycotina</taxon>
        <taxon>Dothideomycetes</taxon>
        <taxon>Pleosporomycetidae</taxon>
        <taxon>Pleosporales</taxon>
        <taxon>Lindgomycetaceae</taxon>
        <taxon>Clohesyomyces</taxon>
    </lineage>
</organism>
<proteinExistence type="predicted"/>
<evidence type="ECO:0000313" key="2">
    <source>
        <dbReference type="Proteomes" id="UP000193144"/>
    </source>
</evidence>
<dbReference type="EMBL" id="MCFA01000017">
    <property type="protein sequence ID" value="ORY16615.1"/>
    <property type="molecule type" value="Genomic_DNA"/>
</dbReference>
<dbReference type="AlphaFoldDB" id="A0A1Y2A3N6"/>
<comment type="caution">
    <text evidence="1">The sequence shown here is derived from an EMBL/GenBank/DDBJ whole genome shotgun (WGS) entry which is preliminary data.</text>
</comment>
<accession>A0A1Y2A3N6</accession>
<evidence type="ECO:0000313" key="1">
    <source>
        <dbReference type="EMBL" id="ORY16615.1"/>
    </source>
</evidence>
<dbReference type="PANTHER" id="PTHR47843">
    <property type="entry name" value="BTB DOMAIN-CONTAINING PROTEIN-RELATED"/>
    <property type="match status" value="1"/>
</dbReference>
<protein>
    <submittedName>
        <fullName evidence="1">Uncharacterized protein</fullName>
    </submittedName>
</protein>
<reference evidence="1 2" key="1">
    <citation type="submission" date="2016-07" db="EMBL/GenBank/DDBJ databases">
        <title>Pervasive Adenine N6-methylation of Active Genes in Fungi.</title>
        <authorList>
            <consortium name="DOE Joint Genome Institute"/>
            <person name="Mondo S.J."/>
            <person name="Dannebaum R.O."/>
            <person name="Kuo R.C."/>
            <person name="Labutti K."/>
            <person name="Haridas S."/>
            <person name="Kuo A."/>
            <person name="Salamov A."/>
            <person name="Ahrendt S.R."/>
            <person name="Lipzen A."/>
            <person name="Sullivan W."/>
            <person name="Andreopoulos W.B."/>
            <person name="Clum A."/>
            <person name="Lindquist E."/>
            <person name="Daum C."/>
            <person name="Ramamoorthy G.K."/>
            <person name="Gryganskyi A."/>
            <person name="Culley D."/>
            <person name="Magnuson J.K."/>
            <person name="James T.Y."/>
            <person name="O'Malley M.A."/>
            <person name="Stajich J.E."/>
            <person name="Spatafora J.W."/>
            <person name="Visel A."/>
            <person name="Grigoriev I.V."/>
        </authorList>
    </citation>
    <scope>NUCLEOTIDE SEQUENCE [LARGE SCALE GENOMIC DNA]</scope>
    <source>
        <strain evidence="1 2">CBS 115471</strain>
    </source>
</reference>
<dbReference type="OrthoDB" id="6359816at2759"/>